<evidence type="ECO:0000313" key="6">
    <source>
        <dbReference type="Proteomes" id="UP001596435"/>
    </source>
</evidence>
<accession>A0ABW2G5H3</accession>
<organism evidence="5 6">
    <name type="scientific">Kitasatospora paranensis</name>
    <dbReference type="NCBI Taxonomy" id="258053"/>
    <lineage>
        <taxon>Bacteria</taxon>
        <taxon>Bacillati</taxon>
        <taxon>Actinomycetota</taxon>
        <taxon>Actinomycetes</taxon>
        <taxon>Kitasatosporales</taxon>
        <taxon>Streptomycetaceae</taxon>
        <taxon>Kitasatospora</taxon>
    </lineage>
</organism>
<dbReference type="GO" id="GO:0005524">
    <property type="term" value="F:ATP binding"/>
    <property type="evidence" value="ECO:0007669"/>
    <property type="project" value="UniProtKB-KW"/>
</dbReference>
<gene>
    <name evidence="5" type="ORF">ACFQMG_34690</name>
</gene>
<keyword evidence="3 5" id="KW-0067">ATP-binding</keyword>
<dbReference type="Pfam" id="PF00005">
    <property type="entry name" value="ABC_tran"/>
    <property type="match status" value="1"/>
</dbReference>
<feature type="domain" description="ABC transporter" evidence="4">
    <location>
        <begin position="10"/>
        <end position="85"/>
    </location>
</feature>
<name>A0ABW2G5H3_9ACTN</name>
<dbReference type="PANTHER" id="PTHR42939">
    <property type="entry name" value="ABC TRANSPORTER ATP-BINDING PROTEIN ALBC-RELATED"/>
    <property type="match status" value="1"/>
</dbReference>
<dbReference type="InterPro" id="IPR003439">
    <property type="entry name" value="ABC_transporter-like_ATP-bd"/>
</dbReference>
<keyword evidence="6" id="KW-1185">Reference proteome</keyword>
<evidence type="ECO:0000313" key="5">
    <source>
        <dbReference type="EMBL" id="MFC7184711.1"/>
    </source>
</evidence>
<dbReference type="Proteomes" id="UP001596435">
    <property type="component" value="Unassembled WGS sequence"/>
</dbReference>
<dbReference type="PANTHER" id="PTHR42939:SF1">
    <property type="entry name" value="ABC TRANSPORTER ATP-BINDING PROTEIN ALBC-RELATED"/>
    <property type="match status" value="1"/>
</dbReference>
<evidence type="ECO:0000256" key="3">
    <source>
        <dbReference type="ARBA" id="ARBA00022840"/>
    </source>
</evidence>
<dbReference type="Gene3D" id="3.40.50.300">
    <property type="entry name" value="P-loop containing nucleotide triphosphate hydrolases"/>
    <property type="match status" value="1"/>
</dbReference>
<dbReference type="SUPFAM" id="SSF52540">
    <property type="entry name" value="P-loop containing nucleoside triphosphate hydrolases"/>
    <property type="match status" value="1"/>
</dbReference>
<proteinExistence type="predicted"/>
<protein>
    <submittedName>
        <fullName evidence="5">ATP-binding cassette domain-containing protein</fullName>
    </submittedName>
</protein>
<evidence type="ECO:0000256" key="2">
    <source>
        <dbReference type="ARBA" id="ARBA00022741"/>
    </source>
</evidence>
<evidence type="ECO:0000256" key="1">
    <source>
        <dbReference type="ARBA" id="ARBA00022448"/>
    </source>
</evidence>
<reference evidence="6" key="1">
    <citation type="journal article" date="2019" name="Int. J. Syst. Evol. Microbiol.">
        <title>The Global Catalogue of Microorganisms (GCM) 10K type strain sequencing project: providing services to taxonomists for standard genome sequencing and annotation.</title>
        <authorList>
            <consortium name="The Broad Institute Genomics Platform"/>
            <consortium name="The Broad Institute Genome Sequencing Center for Infectious Disease"/>
            <person name="Wu L."/>
            <person name="Ma J."/>
        </authorList>
    </citation>
    <scope>NUCLEOTIDE SEQUENCE [LARGE SCALE GENOMIC DNA]</scope>
    <source>
        <strain evidence="6">CGMCC 1.12859</strain>
    </source>
</reference>
<dbReference type="EMBL" id="JBHTAJ010000115">
    <property type="protein sequence ID" value="MFC7184711.1"/>
    <property type="molecule type" value="Genomic_DNA"/>
</dbReference>
<comment type="caution">
    <text evidence="5">The sequence shown here is derived from an EMBL/GenBank/DDBJ whole genome shotgun (WGS) entry which is preliminary data.</text>
</comment>
<evidence type="ECO:0000259" key="4">
    <source>
        <dbReference type="Pfam" id="PF00005"/>
    </source>
</evidence>
<keyword evidence="1" id="KW-0813">Transport</keyword>
<dbReference type="InterPro" id="IPR027417">
    <property type="entry name" value="P-loop_NTPase"/>
</dbReference>
<dbReference type="RefSeq" id="WP_380232896.1">
    <property type="nucleotide sequence ID" value="NZ_JBHSVH010000002.1"/>
</dbReference>
<dbReference type="InterPro" id="IPR051782">
    <property type="entry name" value="ABC_Transporter_VariousFunc"/>
</dbReference>
<keyword evidence="2" id="KW-0547">Nucleotide-binding</keyword>
<sequence length="218" mass="23673">MPSAPRPELQDKALYRSFTVADMLAFGRHTNRVWDQRRALGWLERFTVPLDRRCDRLSGGRQAQVALAVALGACPSLLLLDEPLANLDPVARRAVTGELLAEVAETGMTVMLSTHVVAELDCVSDHLLLLSHGRTLLDSNVDDLLAHHVRVTGPRADRPPVEGQVVHATHTARQSTFIVRALLGPATAMDAPGWSGHPLATEDIVLAHLRTSIAETGQ</sequence>